<keyword evidence="10" id="KW-0169">Cobalamin biosynthesis</keyword>
<keyword evidence="15 19" id="KW-0342">GTP-binding</keyword>
<gene>
    <name evidence="20" type="ORF">QTL97_05720</name>
</gene>
<dbReference type="InterPro" id="IPR027417">
    <property type="entry name" value="P-loop_NTPase"/>
</dbReference>
<dbReference type="PANTHER" id="PTHR34848">
    <property type="match status" value="1"/>
</dbReference>
<evidence type="ECO:0000256" key="18">
    <source>
        <dbReference type="PIRSR" id="PIRSR006135-1"/>
    </source>
</evidence>
<dbReference type="Pfam" id="PF02283">
    <property type="entry name" value="CobU"/>
    <property type="match status" value="1"/>
</dbReference>
<comment type="catalytic activity">
    <reaction evidence="3">
        <text>adenosylcob(III)inamide + GTP = adenosylcob(III)inamide phosphate + GDP + H(+)</text>
        <dbReference type="Rhea" id="RHEA:15765"/>
        <dbReference type="ChEBI" id="CHEBI:2480"/>
        <dbReference type="ChEBI" id="CHEBI:15378"/>
        <dbReference type="ChEBI" id="CHEBI:37565"/>
        <dbReference type="ChEBI" id="CHEBI:58189"/>
        <dbReference type="ChEBI" id="CHEBI:58502"/>
        <dbReference type="EC" id="2.7.1.156"/>
    </reaction>
</comment>
<dbReference type="EC" id="2.7.7.62" evidence="9"/>
<reference evidence="20 21" key="1">
    <citation type="submission" date="2023-06" db="EMBL/GenBank/DDBJ databases">
        <title>Sporosarcina sp. nov., isolated from Korean traditional fermented seafood 'Jeotgal'.</title>
        <authorList>
            <person name="Yang A.I."/>
            <person name="Shin N.-R."/>
        </authorList>
    </citation>
    <scope>NUCLEOTIDE SEQUENCE [LARGE SCALE GENOMIC DNA]</scope>
    <source>
        <strain evidence="20 21">KCTC43456</strain>
    </source>
</reference>
<dbReference type="GO" id="GO:0008820">
    <property type="term" value="F:cobinamide phosphate guanylyltransferase activity"/>
    <property type="evidence" value="ECO:0007669"/>
    <property type="project" value="UniProtKB-EC"/>
</dbReference>
<dbReference type="PANTHER" id="PTHR34848:SF1">
    <property type="entry name" value="BIFUNCTIONAL ADENOSYLCOBALAMIN BIOSYNTHESIS PROTEIN COBU"/>
    <property type="match status" value="1"/>
</dbReference>
<comment type="catalytic activity">
    <reaction evidence="1">
        <text>adenosylcob(III)inamide + ATP = adenosylcob(III)inamide phosphate + ADP + H(+)</text>
        <dbReference type="Rhea" id="RHEA:15769"/>
        <dbReference type="ChEBI" id="CHEBI:2480"/>
        <dbReference type="ChEBI" id="CHEBI:15378"/>
        <dbReference type="ChEBI" id="CHEBI:30616"/>
        <dbReference type="ChEBI" id="CHEBI:58502"/>
        <dbReference type="ChEBI" id="CHEBI:456216"/>
        <dbReference type="EC" id="2.7.1.156"/>
    </reaction>
</comment>
<evidence type="ECO:0000256" key="16">
    <source>
        <dbReference type="ARBA" id="ARBA00029570"/>
    </source>
</evidence>
<evidence type="ECO:0000256" key="7">
    <source>
        <dbReference type="ARBA" id="ARBA00007490"/>
    </source>
</evidence>
<evidence type="ECO:0000256" key="5">
    <source>
        <dbReference type="ARBA" id="ARBA00004692"/>
    </source>
</evidence>
<evidence type="ECO:0000256" key="4">
    <source>
        <dbReference type="ARBA" id="ARBA00003889"/>
    </source>
</evidence>
<name>A0AAW9A644_9BACL</name>
<keyword evidence="13 20" id="KW-0418">Kinase</keyword>
<dbReference type="Gene3D" id="3.40.50.300">
    <property type="entry name" value="P-loop containing nucleotide triphosphate hydrolases"/>
    <property type="match status" value="1"/>
</dbReference>
<evidence type="ECO:0000256" key="15">
    <source>
        <dbReference type="ARBA" id="ARBA00023134"/>
    </source>
</evidence>
<evidence type="ECO:0000256" key="19">
    <source>
        <dbReference type="PIRSR" id="PIRSR006135-2"/>
    </source>
</evidence>
<comment type="pathway">
    <text evidence="5">Cofactor biosynthesis; adenosylcobalamin biosynthesis; adenosylcobalamin from cob(II)yrinate a,c-diamide: step 6/7.</text>
</comment>
<feature type="binding site" evidence="19">
    <location>
        <begin position="10"/>
        <end position="17"/>
    </location>
    <ligand>
        <name>GTP</name>
        <dbReference type="ChEBI" id="CHEBI:37565"/>
    </ligand>
</feature>
<dbReference type="EC" id="2.7.1.156" evidence="8"/>
<evidence type="ECO:0000256" key="3">
    <source>
        <dbReference type="ARBA" id="ARBA00001522"/>
    </source>
</evidence>
<dbReference type="InterPro" id="IPR003203">
    <property type="entry name" value="CobU/CobP"/>
</dbReference>
<evidence type="ECO:0000256" key="8">
    <source>
        <dbReference type="ARBA" id="ARBA00012016"/>
    </source>
</evidence>
<comment type="caution">
    <text evidence="20">The sequence shown here is derived from an EMBL/GenBank/DDBJ whole genome shotgun (WGS) entry which is preliminary data.</text>
</comment>
<evidence type="ECO:0000256" key="2">
    <source>
        <dbReference type="ARBA" id="ARBA00000711"/>
    </source>
</evidence>
<comment type="function">
    <text evidence="4">Catalyzes ATP-dependent phosphorylation of adenosylcobinamide and addition of GMP to adenosylcobinamide phosphate.</text>
</comment>
<dbReference type="GO" id="GO:0043752">
    <property type="term" value="F:adenosylcobinamide kinase activity"/>
    <property type="evidence" value="ECO:0007669"/>
    <property type="project" value="UniProtKB-EC"/>
</dbReference>
<evidence type="ECO:0000313" key="21">
    <source>
        <dbReference type="Proteomes" id="UP001271648"/>
    </source>
</evidence>
<evidence type="ECO:0000313" key="20">
    <source>
        <dbReference type="EMBL" id="MDW0116424.1"/>
    </source>
</evidence>
<evidence type="ECO:0000256" key="13">
    <source>
        <dbReference type="ARBA" id="ARBA00022777"/>
    </source>
</evidence>
<feature type="binding site" evidence="19">
    <location>
        <position position="89"/>
    </location>
    <ligand>
        <name>GTP</name>
        <dbReference type="ChEBI" id="CHEBI:37565"/>
    </ligand>
</feature>
<keyword evidence="20" id="KW-0548">Nucleotidyltransferase</keyword>
<protein>
    <recommendedName>
        <fullName evidence="16">Adenosylcobinamide kinase</fullName>
        <ecNumber evidence="8">2.7.1.156</ecNumber>
        <ecNumber evidence="9">2.7.7.62</ecNumber>
    </recommendedName>
    <alternativeName>
        <fullName evidence="17">Adenosylcobinamide-phosphate guanylyltransferase</fullName>
    </alternativeName>
</protein>
<dbReference type="Proteomes" id="UP001271648">
    <property type="component" value="Unassembled WGS sequence"/>
</dbReference>
<evidence type="ECO:0000256" key="12">
    <source>
        <dbReference type="ARBA" id="ARBA00022741"/>
    </source>
</evidence>
<dbReference type="PIRSF" id="PIRSF006135">
    <property type="entry name" value="CobU"/>
    <property type="match status" value="1"/>
</dbReference>
<dbReference type="RefSeq" id="WP_283733092.1">
    <property type="nucleotide sequence ID" value="NZ_CP125968.1"/>
</dbReference>
<accession>A0AAW9A644</accession>
<dbReference type="SUPFAM" id="SSF52540">
    <property type="entry name" value="P-loop containing nucleoside triphosphate hydrolases"/>
    <property type="match status" value="1"/>
</dbReference>
<dbReference type="AlphaFoldDB" id="A0AAW9A644"/>
<dbReference type="GO" id="GO:0005524">
    <property type="term" value="F:ATP binding"/>
    <property type="evidence" value="ECO:0007669"/>
    <property type="project" value="UniProtKB-KW"/>
</dbReference>
<dbReference type="EMBL" id="JAUBDJ010000002">
    <property type="protein sequence ID" value="MDW0116424.1"/>
    <property type="molecule type" value="Genomic_DNA"/>
</dbReference>
<evidence type="ECO:0000256" key="10">
    <source>
        <dbReference type="ARBA" id="ARBA00022573"/>
    </source>
</evidence>
<proteinExistence type="inferred from homology"/>
<keyword evidence="12 19" id="KW-0547">Nucleotide-binding</keyword>
<keyword evidence="21" id="KW-1185">Reference proteome</keyword>
<organism evidence="20 21">
    <name type="scientific">Sporosarcina thermotolerans</name>
    <dbReference type="NCBI Taxonomy" id="633404"/>
    <lineage>
        <taxon>Bacteria</taxon>
        <taxon>Bacillati</taxon>
        <taxon>Bacillota</taxon>
        <taxon>Bacilli</taxon>
        <taxon>Bacillales</taxon>
        <taxon>Caryophanaceae</taxon>
        <taxon>Sporosarcina</taxon>
    </lineage>
</organism>
<feature type="binding site" evidence="19">
    <location>
        <position position="68"/>
    </location>
    <ligand>
        <name>GTP</name>
        <dbReference type="ChEBI" id="CHEBI:37565"/>
    </ligand>
</feature>
<comment type="pathway">
    <text evidence="6">Cofactor biosynthesis; adenosylcobalamin biosynthesis; adenosylcobalamin from cob(II)yrinate a,c-diamide: step 5/7.</text>
</comment>
<dbReference type="GO" id="GO:0005525">
    <property type="term" value="F:GTP binding"/>
    <property type="evidence" value="ECO:0007669"/>
    <property type="project" value="UniProtKB-KW"/>
</dbReference>
<dbReference type="GO" id="GO:0009236">
    <property type="term" value="P:cobalamin biosynthetic process"/>
    <property type="evidence" value="ECO:0007669"/>
    <property type="project" value="UniProtKB-KW"/>
</dbReference>
<keyword evidence="11" id="KW-0808">Transferase</keyword>
<evidence type="ECO:0000256" key="1">
    <source>
        <dbReference type="ARBA" id="ARBA00000312"/>
    </source>
</evidence>
<evidence type="ECO:0000256" key="9">
    <source>
        <dbReference type="ARBA" id="ARBA00012523"/>
    </source>
</evidence>
<dbReference type="CDD" id="cd00544">
    <property type="entry name" value="CobU"/>
    <property type="match status" value="1"/>
</dbReference>
<comment type="catalytic activity">
    <reaction evidence="2">
        <text>adenosylcob(III)inamide phosphate + GTP + H(+) = adenosylcob(III)inamide-GDP + diphosphate</text>
        <dbReference type="Rhea" id="RHEA:22712"/>
        <dbReference type="ChEBI" id="CHEBI:15378"/>
        <dbReference type="ChEBI" id="CHEBI:33019"/>
        <dbReference type="ChEBI" id="CHEBI:37565"/>
        <dbReference type="ChEBI" id="CHEBI:58502"/>
        <dbReference type="ChEBI" id="CHEBI:60487"/>
        <dbReference type="EC" id="2.7.7.62"/>
    </reaction>
</comment>
<evidence type="ECO:0000256" key="14">
    <source>
        <dbReference type="ARBA" id="ARBA00022840"/>
    </source>
</evidence>
<comment type="similarity">
    <text evidence="7">Belongs to the CobU/CobP family.</text>
</comment>
<keyword evidence="14" id="KW-0067">ATP-binding</keyword>
<evidence type="ECO:0000256" key="6">
    <source>
        <dbReference type="ARBA" id="ARBA00005159"/>
    </source>
</evidence>
<evidence type="ECO:0000256" key="11">
    <source>
        <dbReference type="ARBA" id="ARBA00022679"/>
    </source>
</evidence>
<feature type="binding site" evidence="19">
    <location>
        <begin position="39"/>
        <end position="41"/>
    </location>
    <ligand>
        <name>GTP</name>
        <dbReference type="ChEBI" id="CHEBI:37565"/>
    </ligand>
</feature>
<feature type="active site" description="GMP-histidine intermediate" evidence="18">
    <location>
        <position position="55"/>
    </location>
</feature>
<sequence>MSGKLTFISGGVRSGKSAYAEKLLIKGAITAESRLVYIASGRAVDEEMKKRIEKHQLDRAEQAWTTIEQPANLYEALPFIQQNDFVLWDCLTTWLANELYTKQDGQFCIQLDGCMENKAKQMLETVDEIRKKSAHLVIVSNEVLDEFPSPYKETKKYSEWIGRLHQKLVALSDDAIEMDYGLPQYWKREGQVAVR</sequence>
<evidence type="ECO:0000256" key="17">
    <source>
        <dbReference type="ARBA" id="ARBA00030571"/>
    </source>
</evidence>